<name>A0AC60NUN1_IXOPE</name>
<protein>
    <submittedName>
        <fullName evidence="1">Uncharacterized protein</fullName>
    </submittedName>
</protein>
<gene>
    <name evidence="1" type="ORF">HPB47_012091</name>
</gene>
<keyword evidence="2" id="KW-1185">Reference proteome</keyword>
<evidence type="ECO:0000313" key="1">
    <source>
        <dbReference type="EMBL" id="KAG0410793.1"/>
    </source>
</evidence>
<proteinExistence type="predicted"/>
<reference evidence="1 2" key="1">
    <citation type="journal article" date="2020" name="Cell">
        <title>Large-Scale Comparative Analyses of Tick Genomes Elucidate Their Genetic Diversity and Vector Capacities.</title>
        <authorList>
            <consortium name="Tick Genome and Microbiome Consortium (TIGMIC)"/>
            <person name="Jia N."/>
            <person name="Wang J."/>
            <person name="Shi W."/>
            <person name="Du L."/>
            <person name="Sun Y."/>
            <person name="Zhan W."/>
            <person name="Jiang J.F."/>
            <person name="Wang Q."/>
            <person name="Zhang B."/>
            <person name="Ji P."/>
            <person name="Bell-Sakyi L."/>
            <person name="Cui X.M."/>
            <person name="Yuan T.T."/>
            <person name="Jiang B.G."/>
            <person name="Yang W.F."/>
            <person name="Lam T.T."/>
            <person name="Chang Q.C."/>
            <person name="Ding S.J."/>
            <person name="Wang X.J."/>
            <person name="Zhu J.G."/>
            <person name="Ruan X.D."/>
            <person name="Zhao L."/>
            <person name="Wei J.T."/>
            <person name="Ye R.Z."/>
            <person name="Que T.C."/>
            <person name="Du C.H."/>
            <person name="Zhou Y.H."/>
            <person name="Cheng J.X."/>
            <person name="Dai P.F."/>
            <person name="Guo W.B."/>
            <person name="Han X.H."/>
            <person name="Huang E.J."/>
            <person name="Li L.F."/>
            <person name="Wei W."/>
            <person name="Gao Y.C."/>
            <person name="Liu J.Z."/>
            <person name="Shao H.Z."/>
            <person name="Wang X."/>
            <person name="Wang C.C."/>
            <person name="Yang T.C."/>
            <person name="Huo Q.B."/>
            <person name="Li W."/>
            <person name="Chen H.Y."/>
            <person name="Chen S.E."/>
            <person name="Zhou L.G."/>
            <person name="Ni X.B."/>
            <person name="Tian J.H."/>
            <person name="Sheng Y."/>
            <person name="Liu T."/>
            <person name="Pan Y.S."/>
            <person name="Xia L.Y."/>
            <person name="Li J."/>
            <person name="Zhao F."/>
            <person name="Cao W.C."/>
        </authorList>
    </citation>
    <scope>NUCLEOTIDE SEQUENCE [LARGE SCALE GENOMIC DNA]</scope>
    <source>
        <strain evidence="1">Iper-2018</strain>
    </source>
</reference>
<sequence length="113" mass="12357">MSLSPRSDLYGSVRRRAVSAETVAETKTSRAKTLESGTKTTKNGSQPAPVNVQPTTDEVTREGRALNYEVEVAPGVTFLEVPESDETQDYKPPNWLLDEDEAPLKPGPIISVR</sequence>
<dbReference type="Proteomes" id="UP000805193">
    <property type="component" value="Unassembled WGS sequence"/>
</dbReference>
<accession>A0AC60NUN1</accession>
<comment type="caution">
    <text evidence="1">The sequence shown here is derived from an EMBL/GenBank/DDBJ whole genome shotgun (WGS) entry which is preliminary data.</text>
</comment>
<organism evidence="1 2">
    <name type="scientific">Ixodes persulcatus</name>
    <name type="common">Taiga tick</name>
    <dbReference type="NCBI Taxonomy" id="34615"/>
    <lineage>
        <taxon>Eukaryota</taxon>
        <taxon>Metazoa</taxon>
        <taxon>Ecdysozoa</taxon>
        <taxon>Arthropoda</taxon>
        <taxon>Chelicerata</taxon>
        <taxon>Arachnida</taxon>
        <taxon>Acari</taxon>
        <taxon>Parasitiformes</taxon>
        <taxon>Ixodida</taxon>
        <taxon>Ixodoidea</taxon>
        <taxon>Ixodidae</taxon>
        <taxon>Ixodinae</taxon>
        <taxon>Ixodes</taxon>
    </lineage>
</organism>
<evidence type="ECO:0000313" key="2">
    <source>
        <dbReference type="Proteomes" id="UP000805193"/>
    </source>
</evidence>
<dbReference type="EMBL" id="JABSTQ010011488">
    <property type="protein sequence ID" value="KAG0410793.1"/>
    <property type="molecule type" value="Genomic_DNA"/>
</dbReference>